<organism evidence="5 6">
    <name type="scientific">Reyranella soli</name>
    <dbReference type="NCBI Taxonomy" id="1230389"/>
    <lineage>
        <taxon>Bacteria</taxon>
        <taxon>Pseudomonadati</taxon>
        <taxon>Pseudomonadota</taxon>
        <taxon>Alphaproteobacteria</taxon>
        <taxon>Hyphomicrobiales</taxon>
        <taxon>Reyranellaceae</taxon>
        <taxon>Reyranella</taxon>
    </lineage>
</organism>
<dbReference type="AlphaFoldDB" id="A0A512NRR6"/>
<dbReference type="EMBL" id="BKAJ01000169">
    <property type="protein sequence ID" value="GEP60560.1"/>
    <property type="molecule type" value="Genomic_DNA"/>
</dbReference>
<reference evidence="5 6" key="1">
    <citation type="submission" date="2019-07" db="EMBL/GenBank/DDBJ databases">
        <title>Whole genome shotgun sequence of Reyranella soli NBRC 108950.</title>
        <authorList>
            <person name="Hosoyama A."/>
            <person name="Uohara A."/>
            <person name="Ohji S."/>
            <person name="Ichikawa N."/>
        </authorList>
    </citation>
    <scope>NUCLEOTIDE SEQUENCE [LARGE SCALE GENOMIC DNA]</scope>
    <source>
        <strain evidence="5 6">NBRC 108950</strain>
    </source>
</reference>
<evidence type="ECO:0000313" key="6">
    <source>
        <dbReference type="Proteomes" id="UP000321058"/>
    </source>
</evidence>
<evidence type="ECO:0000256" key="2">
    <source>
        <dbReference type="SAM" id="MobiDB-lite"/>
    </source>
</evidence>
<evidence type="ECO:0000256" key="1">
    <source>
        <dbReference type="PROSITE-ProRule" id="PRU00473"/>
    </source>
</evidence>
<dbReference type="PANTHER" id="PTHR30329">
    <property type="entry name" value="STATOR ELEMENT OF FLAGELLAR MOTOR COMPLEX"/>
    <property type="match status" value="1"/>
</dbReference>
<feature type="region of interest" description="Disordered" evidence="2">
    <location>
        <begin position="39"/>
        <end position="64"/>
    </location>
</feature>
<evidence type="ECO:0000259" key="3">
    <source>
        <dbReference type="PROSITE" id="PS51123"/>
    </source>
</evidence>
<gene>
    <name evidence="4" type="ORF">RSO01_77260</name>
    <name evidence="5" type="ORF">RSO01_88120</name>
</gene>
<feature type="domain" description="OmpA-like" evidence="3">
    <location>
        <begin position="1"/>
        <end position="64"/>
    </location>
</feature>
<proteinExistence type="predicted"/>
<dbReference type="PROSITE" id="PS51123">
    <property type="entry name" value="OMPA_2"/>
    <property type="match status" value="1"/>
</dbReference>
<feature type="compositionally biased region" description="Basic and acidic residues" evidence="2">
    <location>
        <begin position="50"/>
        <end position="64"/>
    </location>
</feature>
<dbReference type="InterPro" id="IPR006665">
    <property type="entry name" value="OmpA-like"/>
</dbReference>
<dbReference type="SUPFAM" id="SSF103088">
    <property type="entry name" value="OmpA-like"/>
    <property type="match status" value="1"/>
</dbReference>
<keyword evidence="6" id="KW-1185">Reference proteome</keyword>
<dbReference type="PANTHER" id="PTHR30329:SF21">
    <property type="entry name" value="LIPOPROTEIN YIAD-RELATED"/>
    <property type="match status" value="1"/>
</dbReference>
<evidence type="ECO:0000313" key="4">
    <source>
        <dbReference type="EMBL" id="GEP60560.1"/>
    </source>
</evidence>
<sequence length="64" mass="6794">MGQLTYNMDLSRRRSLSVVQALVQANGIAAARLTGHGVGPLAPVAPNADEAGRARNRRTELVPQ</sequence>
<accession>A0A512NRR6</accession>
<dbReference type="InterPro" id="IPR050330">
    <property type="entry name" value="Bact_OuterMem_StrucFunc"/>
</dbReference>
<keyword evidence="1" id="KW-0472">Membrane</keyword>
<dbReference type="InterPro" id="IPR036737">
    <property type="entry name" value="OmpA-like_sf"/>
</dbReference>
<dbReference type="EMBL" id="BKAJ01000242">
    <property type="protein sequence ID" value="GEP61646.1"/>
    <property type="molecule type" value="Genomic_DNA"/>
</dbReference>
<dbReference type="Gene3D" id="3.30.1330.60">
    <property type="entry name" value="OmpA-like domain"/>
    <property type="match status" value="1"/>
</dbReference>
<evidence type="ECO:0000313" key="5">
    <source>
        <dbReference type="EMBL" id="GEP61646.1"/>
    </source>
</evidence>
<protein>
    <recommendedName>
        <fullName evidence="3">OmpA-like domain-containing protein</fullName>
    </recommendedName>
</protein>
<dbReference type="Proteomes" id="UP000321058">
    <property type="component" value="Unassembled WGS sequence"/>
</dbReference>
<dbReference type="GO" id="GO:0016020">
    <property type="term" value="C:membrane"/>
    <property type="evidence" value="ECO:0007669"/>
    <property type="project" value="UniProtKB-UniRule"/>
</dbReference>
<name>A0A512NRR6_9HYPH</name>
<dbReference type="Pfam" id="PF00691">
    <property type="entry name" value="OmpA"/>
    <property type="match status" value="1"/>
</dbReference>
<dbReference type="CDD" id="cd07185">
    <property type="entry name" value="OmpA_C-like"/>
    <property type="match status" value="1"/>
</dbReference>
<comment type="caution">
    <text evidence="5">The sequence shown here is derived from an EMBL/GenBank/DDBJ whole genome shotgun (WGS) entry which is preliminary data.</text>
</comment>